<dbReference type="Proteomes" id="UP001196413">
    <property type="component" value="Unassembled WGS sequence"/>
</dbReference>
<protein>
    <submittedName>
        <fullName evidence="1">Uncharacterized protein</fullName>
    </submittedName>
</protein>
<reference evidence="1" key="1">
    <citation type="submission" date="2021-06" db="EMBL/GenBank/DDBJ databases">
        <title>Parelaphostrongylus tenuis whole genome reference sequence.</title>
        <authorList>
            <person name="Garwood T.J."/>
            <person name="Larsen P.A."/>
            <person name="Fountain-Jones N.M."/>
            <person name="Garbe J.R."/>
            <person name="Macchietto M.G."/>
            <person name="Kania S.A."/>
            <person name="Gerhold R.W."/>
            <person name="Richards J.E."/>
            <person name="Wolf T.M."/>
        </authorList>
    </citation>
    <scope>NUCLEOTIDE SEQUENCE</scope>
    <source>
        <strain evidence="1">MNPRO001-30</strain>
        <tissue evidence="1">Meninges</tissue>
    </source>
</reference>
<gene>
    <name evidence="1" type="ORF">KIN20_007138</name>
</gene>
<name>A0AAD5M616_PARTN</name>
<comment type="caution">
    <text evidence="1">The sequence shown here is derived from an EMBL/GenBank/DDBJ whole genome shotgun (WGS) entry which is preliminary data.</text>
</comment>
<evidence type="ECO:0000313" key="2">
    <source>
        <dbReference type="Proteomes" id="UP001196413"/>
    </source>
</evidence>
<proteinExistence type="predicted"/>
<organism evidence="1 2">
    <name type="scientific">Parelaphostrongylus tenuis</name>
    <name type="common">Meningeal worm</name>
    <dbReference type="NCBI Taxonomy" id="148309"/>
    <lineage>
        <taxon>Eukaryota</taxon>
        <taxon>Metazoa</taxon>
        <taxon>Ecdysozoa</taxon>
        <taxon>Nematoda</taxon>
        <taxon>Chromadorea</taxon>
        <taxon>Rhabditida</taxon>
        <taxon>Rhabditina</taxon>
        <taxon>Rhabditomorpha</taxon>
        <taxon>Strongyloidea</taxon>
        <taxon>Metastrongylidae</taxon>
        <taxon>Parelaphostrongylus</taxon>
    </lineage>
</organism>
<evidence type="ECO:0000313" key="1">
    <source>
        <dbReference type="EMBL" id="KAJ1351173.1"/>
    </source>
</evidence>
<dbReference type="EMBL" id="JAHQIW010001021">
    <property type="protein sequence ID" value="KAJ1351173.1"/>
    <property type="molecule type" value="Genomic_DNA"/>
</dbReference>
<sequence>MNTESCIVVDNTVTGICPKRNNARMMSMKTATAVNGKLNNFRNSIDHKYHYGKLVRERCGSVVNRAVRMLASGPSGLHFFSAASIVGGN</sequence>
<accession>A0AAD5M616</accession>
<dbReference type="AlphaFoldDB" id="A0AAD5M616"/>
<keyword evidence="2" id="KW-1185">Reference proteome</keyword>